<dbReference type="Gene3D" id="3.40.630.30">
    <property type="match status" value="1"/>
</dbReference>
<name>A0A2U3QDK3_9BACT</name>
<protein>
    <submittedName>
        <fullName evidence="2">Putative PEP-CTERM/exosortase system-associated acyltransferase</fullName>
    </submittedName>
</protein>
<dbReference type="Pfam" id="PF21926">
    <property type="entry name" value="FeeM"/>
    <property type="match status" value="1"/>
</dbReference>
<evidence type="ECO:0000313" key="3">
    <source>
        <dbReference type="Proteomes" id="UP000245125"/>
    </source>
</evidence>
<dbReference type="SUPFAM" id="SSF55729">
    <property type="entry name" value="Acyl-CoA N-acyltransferases (Nat)"/>
    <property type="match status" value="1"/>
</dbReference>
<dbReference type="Proteomes" id="UP000245125">
    <property type="component" value="Unassembled WGS sequence"/>
</dbReference>
<dbReference type="GO" id="GO:0016746">
    <property type="term" value="F:acyltransferase activity"/>
    <property type="evidence" value="ECO:0007669"/>
    <property type="project" value="UniProtKB-KW"/>
</dbReference>
<keyword evidence="3" id="KW-1185">Reference proteome</keyword>
<evidence type="ECO:0000313" key="2">
    <source>
        <dbReference type="EMBL" id="SPP99484.1"/>
    </source>
</evidence>
<dbReference type="AlphaFoldDB" id="A0A2U3QDK3"/>
<keyword evidence="2" id="KW-0808">Transferase</keyword>
<feature type="domain" description="N-acyl amino acid synthase FeeM catalytic core" evidence="1">
    <location>
        <begin position="14"/>
        <end position="123"/>
    </location>
</feature>
<dbReference type="InterPro" id="IPR016181">
    <property type="entry name" value="Acyl_CoA_acyltransferase"/>
</dbReference>
<dbReference type="InterPro" id="IPR054597">
    <property type="entry name" value="FeeM_cat"/>
</dbReference>
<evidence type="ECO:0000259" key="1">
    <source>
        <dbReference type="Pfam" id="PF21926"/>
    </source>
</evidence>
<dbReference type="EMBL" id="OUUY01000001">
    <property type="protein sequence ID" value="SPP99484.1"/>
    <property type="molecule type" value="Genomic_DNA"/>
</dbReference>
<accession>A0A2U3QDK3</accession>
<dbReference type="OrthoDB" id="582214at2"/>
<reference evidence="3" key="1">
    <citation type="submission" date="2018-03" db="EMBL/GenBank/DDBJ databases">
        <authorList>
            <person name="Zecchin S."/>
        </authorList>
    </citation>
    <scope>NUCLEOTIDE SEQUENCE [LARGE SCALE GENOMIC DNA]</scope>
</reference>
<organism evidence="2 3">
    <name type="scientific">Candidatus Sulfobium mesophilum</name>
    <dbReference type="NCBI Taxonomy" id="2016548"/>
    <lineage>
        <taxon>Bacteria</taxon>
        <taxon>Pseudomonadati</taxon>
        <taxon>Nitrospirota</taxon>
        <taxon>Nitrospiria</taxon>
        <taxon>Nitrospirales</taxon>
        <taxon>Nitrospiraceae</taxon>
        <taxon>Candidatus Sulfobium</taxon>
    </lineage>
</organism>
<keyword evidence="2" id="KW-0012">Acyltransferase</keyword>
<proteinExistence type="predicted"/>
<sequence length="230" mass="25941">MRVKKATSYDELLDVYRLRYKVYCLERGYERPEDYPAGLETDIYDPYSLHFVAYVKSVPVGTVRLILQNPHGFPVERHCNVDTRSICQHGEKVAEISRLAVSSEATKDICIERGKITLGLIRELYSASRELGIGCLVSAMSLPLERLLKRCGLKFLKAGPAVDYHGLRTPYFAACEDLERELFNRRKDLLAFFLPESADLAVHAASTNLFGGRRTEVGVGGWLISPLLQE</sequence>
<gene>
    <name evidence="2" type="ORF">NBG4_10018</name>
</gene>